<evidence type="ECO:0000313" key="2">
    <source>
        <dbReference type="EMBL" id="PZX65961.1"/>
    </source>
</evidence>
<dbReference type="InterPro" id="IPR019861">
    <property type="entry name" value="PorP/SprF_Bacteroidetes"/>
</dbReference>
<dbReference type="NCBIfam" id="TIGR03519">
    <property type="entry name" value="T9SS_PorP_fam"/>
    <property type="match status" value="1"/>
</dbReference>
<keyword evidence="3" id="KW-1185">Reference proteome</keyword>
<keyword evidence="1" id="KW-0732">Signal</keyword>
<dbReference type="EMBL" id="QKZV01000001">
    <property type="protein sequence ID" value="PZX65961.1"/>
    <property type="molecule type" value="Genomic_DNA"/>
</dbReference>
<comment type="caution">
    <text evidence="2">The sequence shown here is derived from an EMBL/GenBank/DDBJ whole genome shotgun (WGS) entry which is preliminary data.</text>
</comment>
<organism evidence="2 3">
    <name type="scientific">Hydrotalea sandarakina</name>
    <dbReference type="NCBI Taxonomy" id="1004304"/>
    <lineage>
        <taxon>Bacteria</taxon>
        <taxon>Pseudomonadati</taxon>
        <taxon>Bacteroidota</taxon>
        <taxon>Chitinophagia</taxon>
        <taxon>Chitinophagales</taxon>
        <taxon>Chitinophagaceae</taxon>
        <taxon>Hydrotalea</taxon>
    </lineage>
</organism>
<protein>
    <submittedName>
        <fullName evidence="2">Type IX secretion system PorP/SprF family membrane protein</fullName>
    </submittedName>
</protein>
<dbReference type="OrthoDB" id="1186563at2"/>
<reference evidence="2 3" key="1">
    <citation type="submission" date="2018-06" db="EMBL/GenBank/DDBJ databases">
        <title>Genomic Encyclopedia of Archaeal and Bacterial Type Strains, Phase II (KMG-II): from individual species to whole genera.</title>
        <authorList>
            <person name="Goeker M."/>
        </authorList>
    </citation>
    <scope>NUCLEOTIDE SEQUENCE [LARGE SCALE GENOMIC DNA]</scope>
    <source>
        <strain evidence="2 3">DSM 23241</strain>
    </source>
</reference>
<accession>A0A2W7RZJ7</accession>
<name>A0A2W7RZJ7_9BACT</name>
<proteinExistence type="predicted"/>
<sequence length="328" mass="36374">MRQLKYYIMLGFIICATMVKAQIDPHFTQYYASPMWLNPAMTGVIDGNYRATANSRNQWSSVATPLVTNGISLDAALPNNFGIGLMVLNQTAGDGGYNYTNSYLSLSYQVHLSEYKRLSGGFQLGFIYRGVDPSKLKFGNQFNPLVGYDPTLPSNEIFSKTSAYTLDGSVGVMYYDGDPHKKINPFVGVSLYHPTQPTDKFLQASNSFIPIRYSFHAGTRIAVSDLVQLTPHVVYEMQGAASELAGGLYMNYTLDYTKDLIAGIMYRNHDAIAPNIGINLNGFIVGLSYDINVSSLNTASQYRGAYEISISYVHRKKIPATKFICPRL</sequence>
<dbReference type="Proteomes" id="UP000249720">
    <property type="component" value="Unassembled WGS sequence"/>
</dbReference>
<gene>
    <name evidence="2" type="ORF">LX80_00456</name>
</gene>
<feature type="chain" id="PRO_5016057688" evidence="1">
    <location>
        <begin position="22"/>
        <end position="328"/>
    </location>
</feature>
<dbReference type="Pfam" id="PF11751">
    <property type="entry name" value="PorP_SprF"/>
    <property type="match status" value="1"/>
</dbReference>
<feature type="signal peptide" evidence="1">
    <location>
        <begin position="1"/>
        <end position="21"/>
    </location>
</feature>
<evidence type="ECO:0000256" key="1">
    <source>
        <dbReference type="SAM" id="SignalP"/>
    </source>
</evidence>
<dbReference type="AlphaFoldDB" id="A0A2W7RZJ7"/>
<evidence type="ECO:0000313" key="3">
    <source>
        <dbReference type="Proteomes" id="UP000249720"/>
    </source>
</evidence>